<dbReference type="Proteomes" id="UP001194714">
    <property type="component" value="Unassembled WGS sequence"/>
</dbReference>
<evidence type="ECO:0000313" key="3">
    <source>
        <dbReference type="Proteomes" id="UP001194714"/>
    </source>
</evidence>
<evidence type="ECO:0000259" key="1">
    <source>
        <dbReference type="PROSITE" id="PS50943"/>
    </source>
</evidence>
<dbReference type="SUPFAM" id="SSF47413">
    <property type="entry name" value="lambda repressor-like DNA-binding domains"/>
    <property type="match status" value="1"/>
</dbReference>
<evidence type="ECO:0000313" key="2">
    <source>
        <dbReference type="EMBL" id="MBF5058812.1"/>
    </source>
</evidence>
<feature type="domain" description="HTH cro/C1-type" evidence="1">
    <location>
        <begin position="20"/>
        <end position="51"/>
    </location>
</feature>
<dbReference type="Pfam" id="PF01381">
    <property type="entry name" value="HTH_3"/>
    <property type="match status" value="1"/>
</dbReference>
<proteinExistence type="predicted"/>
<dbReference type="InterPro" id="IPR001387">
    <property type="entry name" value="Cro/C1-type_HTH"/>
</dbReference>
<keyword evidence="3" id="KW-1185">Reference proteome</keyword>
<organism evidence="2 3">
    <name type="scientific">Candidatus Neptunichlamydia vexilliferae</name>
    <dbReference type="NCBI Taxonomy" id="1651774"/>
    <lineage>
        <taxon>Bacteria</taxon>
        <taxon>Pseudomonadati</taxon>
        <taxon>Chlamydiota</taxon>
        <taxon>Chlamydiia</taxon>
        <taxon>Parachlamydiales</taxon>
        <taxon>Simkaniaceae</taxon>
        <taxon>Candidatus Neptunichlamydia</taxon>
    </lineage>
</organism>
<name>A0ABS0AXE6_9BACT</name>
<gene>
    <name evidence="2" type="ORF">NEPTK9_000311</name>
</gene>
<accession>A0ABS0AXE6</accession>
<dbReference type="PROSITE" id="PS50943">
    <property type="entry name" value="HTH_CROC1"/>
    <property type="match status" value="1"/>
</dbReference>
<dbReference type="CDD" id="cd00093">
    <property type="entry name" value="HTH_XRE"/>
    <property type="match status" value="1"/>
</dbReference>
<dbReference type="RefSeq" id="WP_228546962.1">
    <property type="nucleotide sequence ID" value="NZ_JAAEJV010000004.1"/>
</dbReference>
<dbReference type="Gene3D" id="1.10.260.40">
    <property type="entry name" value="lambda repressor-like DNA-binding domains"/>
    <property type="match status" value="1"/>
</dbReference>
<comment type="caution">
    <text evidence="2">The sequence shown here is derived from an EMBL/GenBank/DDBJ whole genome shotgun (WGS) entry which is preliminary data.</text>
</comment>
<reference evidence="2 3" key="1">
    <citation type="submission" date="2020-01" db="EMBL/GenBank/DDBJ databases">
        <title>Draft genome sequence of Cand. Neptunochlamydia vexilliferae K9.</title>
        <authorList>
            <person name="Schulz F."/>
            <person name="Koestlbacher S."/>
            <person name="Wascher F."/>
            <person name="Pizzetti I."/>
            <person name="Horn M."/>
        </authorList>
    </citation>
    <scope>NUCLEOTIDE SEQUENCE [LARGE SCALE GENOMIC DNA]</scope>
    <source>
        <strain evidence="2 3">K9</strain>
    </source>
</reference>
<sequence length="103" mass="11388">MKKVIPIPVMKALRKLGSDINDARRRRTITIALMAERAGISRTTVGKVERGDPTASMGSYAAVLFALGMVDRLSDLVDAMHDVMGRQLEDEKLPKRVRLPKGE</sequence>
<protein>
    <recommendedName>
        <fullName evidence="1">HTH cro/C1-type domain-containing protein</fullName>
    </recommendedName>
</protein>
<dbReference type="InterPro" id="IPR010982">
    <property type="entry name" value="Lambda_DNA-bd_dom_sf"/>
</dbReference>
<dbReference type="EMBL" id="JAAEJV010000004">
    <property type="protein sequence ID" value="MBF5058812.1"/>
    <property type="molecule type" value="Genomic_DNA"/>
</dbReference>